<organism evidence="10 11">
    <name type="scientific">Hemibagrus guttatus</name>
    <dbReference type="NCBI Taxonomy" id="175788"/>
    <lineage>
        <taxon>Eukaryota</taxon>
        <taxon>Metazoa</taxon>
        <taxon>Chordata</taxon>
        <taxon>Craniata</taxon>
        <taxon>Vertebrata</taxon>
        <taxon>Euteleostomi</taxon>
        <taxon>Actinopterygii</taxon>
        <taxon>Neopterygii</taxon>
        <taxon>Teleostei</taxon>
        <taxon>Ostariophysi</taxon>
        <taxon>Siluriformes</taxon>
        <taxon>Bagridae</taxon>
        <taxon>Hemibagrus</taxon>
    </lineage>
</organism>
<comment type="caution">
    <text evidence="10">The sequence shown here is derived from an EMBL/GenBank/DDBJ whole genome shotgun (WGS) entry which is preliminary data.</text>
</comment>
<dbReference type="AlphaFoldDB" id="A0AAE0PZS5"/>
<keyword evidence="6" id="KW-0804">Transcription</keyword>
<feature type="compositionally biased region" description="Low complexity" evidence="8">
    <location>
        <begin position="88"/>
        <end position="115"/>
    </location>
</feature>
<feature type="compositionally biased region" description="Basic and acidic residues" evidence="8">
    <location>
        <begin position="249"/>
        <end position="276"/>
    </location>
</feature>
<dbReference type="Pfam" id="PF13843">
    <property type="entry name" value="DDE_Tnp_1_7"/>
    <property type="match status" value="1"/>
</dbReference>
<keyword evidence="3" id="KW-0678">Repressor</keyword>
<keyword evidence="5" id="KW-0010">Activator</keyword>
<dbReference type="Pfam" id="PF16788">
    <property type="entry name" value="ATF7IP_BD"/>
    <property type="match status" value="1"/>
</dbReference>
<evidence type="ECO:0000259" key="9">
    <source>
        <dbReference type="PROSITE" id="PS50853"/>
    </source>
</evidence>
<dbReference type="GO" id="GO:0005634">
    <property type="term" value="C:nucleus"/>
    <property type="evidence" value="ECO:0007669"/>
    <property type="project" value="UniProtKB-SubCell"/>
</dbReference>
<feature type="compositionally biased region" description="Low complexity" evidence="8">
    <location>
        <begin position="941"/>
        <end position="953"/>
    </location>
</feature>
<evidence type="ECO:0000256" key="2">
    <source>
        <dbReference type="ARBA" id="ARBA00010344"/>
    </source>
</evidence>
<dbReference type="InterPro" id="IPR013783">
    <property type="entry name" value="Ig-like_fold"/>
</dbReference>
<feature type="compositionally biased region" description="Polar residues" evidence="8">
    <location>
        <begin position="51"/>
        <end position="68"/>
    </location>
</feature>
<feature type="region of interest" description="Disordered" evidence="8">
    <location>
        <begin position="830"/>
        <end position="885"/>
    </location>
</feature>
<comment type="subcellular location">
    <subcellularLocation>
        <location evidence="1">Nucleus</location>
    </subcellularLocation>
</comment>
<name>A0AAE0PZS5_9TELE</name>
<keyword evidence="11" id="KW-1185">Reference proteome</keyword>
<dbReference type="InterPro" id="IPR003961">
    <property type="entry name" value="FN3_dom"/>
</dbReference>
<dbReference type="InterPro" id="IPR029526">
    <property type="entry name" value="PGBD"/>
</dbReference>
<dbReference type="InterPro" id="IPR031870">
    <property type="entry name" value="ATF7IP_BD"/>
</dbReference>
<dbReference type="GO" id="GO:0006355">
    <property type="term" value="P:regulation of DNA-templated transcription"/>
    <property type="evidence" value="ECO:0007669"/>
    <property type="project" value="TreeGrafter"/>
</dbReference>
<feature type="region of interest" description="Disordered" evidence="8">
    <location>
        <begin position="35"/>
        <end position="317"/>
    </location>
</feature>
<feature type="compositionally biased region" description="Basic and acidic residues" evidence="8">
    <location>
        <begin position="171"/>
        <end position="181"/>
    </location>
</feature>
<comment type="similarity">
    <text evidence="2">Belongs to the MCAF family.</text>
</comment>
<dbReference type="GO" id="GO:0005667">
    <property type="term" value="C:transcription regulator complex"/>
    <property type="evidence" value="ECO:0007669"/>
    <property type="project" value="TreeGrafter"/>
</dbReference>
<feature type="compositionally biased region" description="Basic and acidic residues" evidence="8">
    <location>
        <begin position="72"/>
        <end position="87"/>
    </location>
</feature>
<protein>
    <recommendedName>
        <fullName evidence="9">Fibronectin type-III domain-containing protein</fullName>
    </recommendedName>
</protein>
<evidence type="ECO:0000313" key="10">
    <source>
        <dbReference type="EMBL" id="KAK3511131.1"/>
    </source>
</evidence>
<evidence type="ECO:0000313" key="11">
    <source>
        <dbReference type="Proteomes" id="UP001274896"/>
    </source>
</evidence>
<feature type="region of interest" description="Disordered" evidence="8">
    <location>
        <begin position="451"/>
        <end position="496"/>
    </location>
</feature>
<dbReference type="PROSITE" id="PS50853">
    <property type="entry name" value="FN3"/>
    <property type="match status" value="1"/>
</dbReference>
<dbReference type="InterPro" id="IPR036116">
    <property type="entry name" value="FN3_sf"/>
</dbReference>
<evidence type="ECO:0000256" key="7">
    <source>
        <dbReference type="ARBA" id="ARBA00023242"/>
    </source>
</evidence>
<feature type="compositionally biased region" description="Basic and acidic residues" evidence="8">
    <location>
        <begin position="297"/>
        <end position="317"/>
    </location>
</feature>
<feature type="compositionally biased region" description="Low complexity" evidence="8">
    <location>
        <begin position="451"/>
        <end position="481"/>
    </location>
</feature>
<dbReference type="Proteomes" id="UP001274896">
    <property type="component" value="Unassembled WGS sequence"/>
</dbReference>
<keyword evidence="7" id="KW-0539">Nucleus</keyword>
<feature type="region of interest" description="Disordered" evidence="8">
    <location>
        <begin position="785"/>
        <end position="810"/>
    </location>
</feature>
<accession>A0AAE0PZS5</accession>
<evidence type="ECO:0000256" key="6">
    <source>
        <dbReference type="ARBA" id="ARBA00023163"/>
    </source>
</evidence>
<evidence type="ECO:0000256" key="5">
    <source>
        <dbReference type="ARBA" id="ARBA00023159"/>
    </source>
</evidence>
<reference evidence="10" key="1">
    <citation type="submission" date="2023-06" db="EMBL/GenBank/DDBJ databases">
        <title>Male Hemibagrus guttatus genome.</title>
        <authorList>
            <person name="Bian C."/>
        </authorList>
    </citation>
    <scope>NUCLEOTIDE SEQUENCE</scope>
    <source>
        <strain evidence="10">Male_cb2023</strain>
        <tissue evidence="10">Muscle</tissue>
    </source>
</reference>
<feature type="compositionally biased region" description="Polar residues" evidence="8">
    <location>
        <begin position="856"/>
        <end position="867"/>
    </location>
</feature>
<dbReference type="Pfam" id="PF16794">
    <property type="entry name" value="fn3_4"/>
    <property type="match status" value="1"/>
</dbReference>
<dbReference type="InterPro" id="IPR026085">
    <property type="entry name" value="ATF7-int"/>
</dbReference>
<feature type="region of interest" description="Disordered" evidence="8">
    <location>
        <begin position="404"/>
        <end position="437"/>
    </location>
</feature>
<feature type="compositionally biased region" description="Basic and acidic residues" evidence="8">
    <location>
        <begin position="128"/>
        <end position="161"/>
    </location>
</feature>
<keyword evidence="4" id="KW-0805">Transcription regulation</keyword>
<evidence type="ECO:0000256" key="8">
    <source>
        <dbReference type="SAM" id="MobiDB-lite"/>
    </source>
</evidence>
<dbReference type="InterPro" id="IPR056565">
    <property type="entry name" value="Fn3_ATF7IP"/>
</dbReference>
<gene>
    <name evidence="10" type="ORF">QTP70_032096</name>
</gene>
<dbReference type="PANTHER" id="PTHR23210">
    <property type="entry name" value="ACTIVATING TRANSCRIPTION FACTOR 7 INTERACTING PROTEIN"/>
    <property type="match status" value="1"/>
</dbReference>
<feature type="domain" description="Fibronectin type-III" evidence="9">
    <location>
        <begin position="975"/>
        <end position="1091"/>
    </location>
</feature>
<feature type="compositionally biased region" description="Low complexity" evidence="8">
    <location>
        <begin position="210"/>
        <end position="224"/>
    </location>
</feature>
<evidence type="ECO:0000256" key="4">
    <source>
        <dbReference type="ARBA" id="ARBA00023015"/>
    </source>
</evidence>
<dbReference type="PANTHER" id="PTHR23210:SF26">
    <property type="entry name" value="ACTIVATING TRANSCRIPTION FACTOR 7-INTERACTING PROTEIN 1"/>
    <property type="match status" value="1"/>
</dbReference>
<feature type="compositionally biased region" description="Acidic residues" evidence="8">
    <location>
        <begin position="239"/>
        <end position="248"/>
    </location>
</feature>
<dbReference type="Gene3D" id="2.60.40.10">
    <property type="entry name" value="Immunoglobulins"/>
    <property type="match status" value="1"/>
</dbReference>
<feature type="compositionally biased region" description="Low complexity" evidence="8">
    <location>
        <begin position="416"/>
        <end position="434"/>
    </location>
</feature>
<dbReference type="SUPFAM" id="SSF49265">
    <property type="entry name" value="Fibronectin type III"/>
    <property type="match status" value="1"/>
</dbReference>
<evidence type="ECO:0000256" key="1">
    <source>
        <dbReference type="ARBA" id="ARBA00004123"/>
    </source>
</evidence>
<dbReference type="GO" id="GO:0003712">
    <property type="term" value="F:transcription coregulator activity"/>
    <property type="evidence" value="ECO:0007669"/>
    <property type="project" value="TreeGrafter"/>
</dbReference>
<sequence length="1092" mass="114864">MQPHGITGYVDKSGSEKMEVAVLEEPQKKIFRARKTMKMSDRQQLEVLHSTLVTAHPNSSSRPQTPLVNGTHGEDGQKGKEKDKETGTKSPASPSSRSSPVPSRSLSLSRSPSPAENLNPSPSPSLKKGSEKGKGEEKKGEKDRKDDKKAEFKADKTETTKSARTGSPSVSDKKTEQKKTSSDQVLNGELPMDTDGTSLDNGSAEEKSSKSIISSSPSGSPAASLECDPEVKEGFLCLSEEDEGQGEQDEAKDRNEEKMDVDPEKEEKKEGEKECNVADGTGTSTPSGKKRSLSPVEGKDEWKDGEIKEDRDGKRARVEGVQLEAQLELKITANAGSRLKLEKVVQQLVEERLRVLQLTVFDQSLQELKDRMEKIDAATKQQKSVQHTLQSKIARLTKKFGAANQASENSKKAQEAAAVTAAKPTPTPMTTPTTQRNEKCTVRTTLDPKLSNLSVASSSSSDSGESAPDFVVAPSSSSPAACTIGKEDSEDPGSGWIGRNGDVWFSTNVETTPFFQPVRGVTPGPTCYAIARELLQKKVALVGTIRKNKPELPPNLVQVKGRPALSAVFAFSKNTTAVSCVPKWGRNVIISTRHREAAVTEGPKETPKMITDYNCCKGGVDNLDKIFSCPLATPTQPKPHSTPSTPTSSALAAPAPILQLITTTTNSTPSSSSSSLSGQAQTGTLLLQPRANTGAMTTSTVTSAGQPMSIQPLLIQLPLAMANGQGGAITGGVGLIPVSSLATVNSLSKAKTTTATTFILQKTAGSVVTSSSSATSSLASSVSSAVTQMPPSRPVYQGGTGTANSPNAGISVTTARAPTQCATVVGMATASSSPATTGPAATGSAAASAGPPSASEMASKTDNQATHSAPAKSPAQPARPRGSVIDLTEDDDDVQVTGVQKATAPAVPTNTQRPTGPPPSLVSSTSVAGRSAVQHRASVDSPSKLRTSSSTSLPPLPLAPAPPTRLPPEAVHTSPPQQPQLKLARVQSQNGIVLSWCVSETERNCAPVDSYHLYAYHQDQQSASAGSSTQSPTHSLWKKIGEVKALPLPMACTLTQFVSGSTYYFAVRAKDVYGRFGPFCEPQCTDVINPQS</sequence>
<feature type="compositionally biased region" description="Low complexity" evidence="8">
    <location>
        <begin position="830"/>
        <end position="855"/>
    </location>
</feature>
<evidence type="ECO:0000256" key="3">
    <source>
        <dbReference type="ARBA" id="ARBA00022491"/>
    </source>
</evidence>
<dbReference type="EMBL" id="JAUCMX010000025">
    <property type="protein sequence ID" value="KAK3511131.1"/>
    <property type="molecule type" value="Genomic_DNA"/>
</dbReference>
<feature type="compositionally biased region" description="Pro residues" evidence="8">
    <location>
        <begin position="954"/>
        <end position="966"/>
    </location>
</feature>
<proteinExistence type="inferred from homology"/>
<feature type="region of interest" description="Disordered" evidence="8">
    <location>
        <begin position="901"/>
        <end position="980"/>
    </location>
</feature>